<dbReference type="EMBL" id="CAJVQB010001549">
    <property type="protein sequence ID" value="CAG8540318.1"/>
    <property type="molecule type" value="Genomic_DNA"/>
</dbReference>
<feature type="compositionally biased region" description="Polar residues" evidence="1">
    <location>
        <begin position="25"/>
        <end position="35"/>
    </location>
</feature>
<evidence type="ECO:0000256" key="1">
    <source>
        <dbReference type="SAM" id="MobiDB-lite"/>
    </source>
</evidence>
<evidence type="ECO:0000313" key="3">
    <source>
        <dbReference type="Proteomes" id="UP000789901"/>
    </source>
</evidence>
<reference evidence="2 3" key="1">
    <citation type="submission" date="2021-06" db="EMBL/GenBank/DDBJ databases">
        <authorList>
            <person name="Kallberg Y."/>
            <person name="Tangrot J."/>
            <person name="Rosling A."/>
        </authorList>
    </citation>
    <scope>NUCLEOTIDE SEQUENCE [LARGE SCALE GENOMIC DNA]</scope>
    <source>
        <strain evidence="2 3">120-4 pot B 10/14</strain>
    </source>
</reference>
<dbReference type="Proteomes" id="UP000789901">
    <property type="component" value="Unassembled WGS sequence"/>
</dbReference>
<organism evidence="2 3">
    <name type="scientific">Gigaspora margarita</name>
    <dbReference type="NCBI Taxonomy" id="4874"/>
    <lineage>
        <taxon>Eukaryota</taxon>
        <taxon>Fungi</taxon>
        <taxon>Fungi incertae sedis</taxon>
        <taxon>Mucoromycota</taxon>
        <taxon>Glomeromycotina</taxon>
        <taxon>Glomeromycetes</taxon>
        <taxon>Diversisporales</taxon>
        <taxon>Gigasporaceae</taxon>
        <taxon>Gigaspora</taxon>
    </lineage>
</organism>
<protein>
    <submittedName>
        <fullName evidence="2">23354_t:CDS:1</fullName>
    </submittedName>
</protein>
<gene>
    <name evidence="2" type="ORF">GMARGA_LOCUS4048</name>
</gene>
<comment type="caution">
    <text evidence="2">The sequence shown here is derived from an EMBL/GenBank/DDBJ whole genome shotgun (WGS) entry which is preliminary data.</text>
</comment>
<feature type="region of interest" description="Disordered" evidence="1">
    <location>
        <begin position="25"/>
        <end position="46"/>
    </location>
</feature>
<name>A0ABM8W6R8_GIGMA</name>
<evidence type="ECO:0000313" key="2">
    <source>
        <dbReference type="EMBL" id="CAG8540318.1"/>
    </source>
</evidence>
<accession>A0ABM8W6R8</accession>
<feature type="compositionally biased region" description="Basic and acidic residues" evidence="1">
    <location>
        <begin position="37"/>
        <end position="46"/>
    </location>
</feature>
<keyword evidence="3" id="KW-1185">Reference proteome</keyword>
<proteinExistence type="predicted"/>
<sequence>MNNRDLHPFKRHYTGCNRWSSYTFGSYKSGENNGITDLRETSDYLK</sequence>